<keyword evidence="1" id="KW-0812">Transmembrane</keyword>
<evidence type="ECO:0000313" key="5">
    <source>
        <dbReference type="Proteomes" id="UP000285286"/>
    </source>
</evidence>
<evidence type="ECO:0000259" key="2">
    <source>
        <dbReference type="Pfam" id="PF04773"/>
    </source>
</evidence>
<feature type="domain" description="FecR protein" evidence="2">
    <location>
        <begin position="112"/>
        <end position="203"/>
    </location>
</feature>
<comment type="caution">
    <text evidence="4">The sequence shown here is derived from an EMBL/GenBank/DDBJ whole genome shotgun (WGS) entry which is preliminary data.</text>
</comment>
<dbReference type="AlphaFoldDB" id="A0A423E0G1"/>
<accession>A0A423E0G1</accession>
<feature type="domain" description="FecR N-terminal" evidence="3">
    <location>
        <begin position="10"/>
        <end position="50"/>
    </location>
</feature>
<keyword evidence="5" id="KW-1185">Reference proteome</keyword>
<evidence type="ECO:0000259" key="3">
    <source>
        <dbReference type="Pfam" id="PF16220"/>
    </source>
</evidence>
<keyword evidence="1" id="KW-0472">Membrane</keyword>
<proteinExistence type="predicted"/>
<evidence type="ECO:0000313" key="4">
    <source>
        <dbReference type="EMBL" id="ROL78870.1"/>
    </source>
</evidence>
<dbReference type="Gene3D" id="2.60.120.1440">
    <property type="match status" value="1"/>
</dbReference>
<dbReference type="InterPro" id="IPR032623">
    <property type="entry name" value="FecR_N"/>
</dbReference>
<dbReference type="PIRSF" id="PIRSF018266">
    <property type="entry name" value="FecR"/>
    <property type="match status" value="1"/>
</dbReference>
<dbReference type="InterPro" id="IPR006860">
    <property type="entry name" value="FecR"/>
</dbReference>
<organism evidence="4 5">
    <name type="scientific">Pseudomonas vranovensis</name>
    <dbReference type="NCBI Taxonomy" id="321661"/>
    <lineage>
        <taxon>Bacteria</taxon>
        <taxon>Pseudomonadati</taxon>
        <taxon>Pseudomonadota</taxon>
        <taxon>Gammaproteobacteria</taxon>
        <taxon>Pseudomonadales</taxon>
        <taxon>Pseudomonadaceae</taxon>
        <taxon>Pseudomonas</taxon>
    </lineage>
</organism>
<sequence length="324" mass="36073">MTAQASIEQHAAEWILRLGEGELSEAERLALDAWRRQDARHEATFTRMQAILEQMHSLRPQRQPVRAALRTPANAQRRAQYPRRVLLGLALVAALGVPLSLSGWHPQNLLADLHTAPAQWQSHRLSDGTRVILEGNSALDVRFSAHERRIELLRGKVLVDVAHDSSRPFVVATADGTFQALGTRFVVARGDAGSELTMLESQVLVRSADQDKSLAVAKGGRAWVRRDDLGLLASIDPASVDQAWQRHQLVVEQSPLVDVLDALARQRRGHLSFDRKALADLRVSAVLPLDDSERALQLLAEVLPISIHSHTAWWTRIERRSADK</sequence>
<dbReference type="RefSeq" id="WP_123564408.1">
    <property type="nucleotide sequence ID" value="NZ_MOAM01000004.1"/>
</dbReference>
<evidence type="ECO:0000256" key="1">
    <source>
        <dbReference type="SAM" id="Phobius"/>
    </source>
</evidence>
<dbReference type="PANTHER" id="PTHR30273:SF2">
    <property type="entry name" value="PROTEIN FECR"/>
    <property type="match status" value="1"/>
</dbReference>
<dbReference type="GO" id="GO:0016989">
    <property type="term" value="F:sigma factor antagonist activity"/>
    <property type="evidence" value="ECO:0007669"/>
    <property type="project" value="TreeGrafter"/>
</dbReference>
<dbReference type="PANTHER" id="PTHR30273">
    <property type="entry name" value="PERIPLASMIC SIGNAL SENSOR AND SIGMA FACTOR ACTIVATOR FECR-RELATED"/>
    <property type="match status" value="1"/>
</dbReference>
<dbReference type="Pfam" id="PF16220">
    <property type="entry name" value="DUF4880"/>
    <property type="match status" value="1"/>
</dbReference>
<reference evidence="4 5" key="1">
    <citation type="submission" date="2016-10" db="EMBL/GenBank/DDBJ databases">
        <title>Comparative genome analysis of multiple Pseudomonas spp. focuses on biocontrol and plant growth promoting traits.</title>
        <authorList>
            <person name="Tao X.-Y."/>
            <person name="Taylor C.G."/>
        </authorList>
    </citation>
    <scope>NUCLEOTIDE SEQUENCE [LARGE SCALE GENOMIC DNA]</scope>
    <source>
        <strain evidence="4 5">15D11</strain>
    </source>
</reference>
<feature type="transmembrane region" description="Helical" evidence="1">
    <location>
        <begin position="85"/>
        <end position="104"/>
    </location>
</feature>
<name>A0A423E0G1_9PSED</name>
<dbReference type="EMBL" id="MOAM01000004">
    <property type="protein sequence ID" value="ROL78870.1"/>
    <property type="molecule type" value="Genomic_DNA"/>
</dbReference>
<dbReference type="InterPro" id="IPR012373">
    <property type="entry name" value="Ferrdict_sens_TM"/>
</dbReference>
<keyword evidence="1" id="KW-1133">Transmembrane helix</keyword>
<gene>
    <name evidence="4" type="ORF">BHU25_00625</name>
</gene>
<dbReference type="Proteomes" id="UP000285286">
    <property type="component" value="Unassembled WGS sequence"/>
</dbReference>
<dbReference type="Pfam" id="PF04773">
    <property type="entry name" value="FecR"/>
    <property type="match status" value="1"/>
</dbReference>
<protein>
    <submittedName>
        <fullName evidence="4">Iron dicitrate transport regulator FecR</fullName>
    </submittedName>
</protein>